<evidence type="ECO:0000313" key="1">
    <source>
        <dbReference type="EMBL" id="WOG94337.1"/>
    </source>
</evidence>
<protein>
    <submittedName>
        <fullName evidence="1">Uncharacterized protein</fullName>
    </submittedName>
</protein>
<accession>A0A169WEJ2</accession>
<dbReference type="Gramene" id="KZN03810">
    <property type="protein sequence ID" value="KZN03810"/>
    <property type="gene ID" value="DCAR_012566"/>
</dbReference>
<reference evidence="1" key="2">
    <citation type="submission" date="2022-03" db="EMBL/GenBank/DDBJ databases">
        <title>Draft title - Genomic analysis of global carrot germplasm unveils the trajectory of domestication and the origin of high carotenoid orange carrot.</title>
        <authorList>
            <person name="Iorizzo M."/>
            <person name="Ellison S."/>
            <person name="Senalik D."/>
            <person name="Macko-Podgorni A."/>
            <person name="Grzebelus D."/>
            <person name="Bostan H."/>
            <person name="Rolling W."/>
            <person name="Curaba J."/>
            <person name="Simon P."/>
        </authorList>
    </citation>
    <scope>NUCLEOTIDE SEQUENCE</scope>
    <source>
        <tissue evidence="1">Leaf</tissue>
    </source>
</reference>
<organism evidence="1 2">
    <name type="scientific">Daucus carota subsp. sativus</name>
    <name type="common">Carrot</name>
    <dbReference type="NCBI Taxonomy" id="79200"/>
    <lineage>
        <taxon>Eukaryota</taxon>
        <taxon>Viridiplantae</taxon>
        <taxon>Streptophyta</taxon>
        <taxon>Embryophyta</taxon>
        <taxon>Tracheophyta</taxon>
        <taxon>Spermatophyta</taxon>
        <taxon>Magnoliopsida</taxon>
        <taxon>eudicotyledons</taxon>
        <taxon>Gunneridae</taxon>
        <taxon>Pentapetalae</taxon>
        <taxon>asterids</taxon>
        <taxon>campanulids</taxon>
        <taxon>Apiales</taxon>
        <taxon>Apiaceae</taxon>
        <taxon>Apioideae</taxon>
        <taxon>Scandiceae</taxon>
        <taxon>Daucinae</taxon>
        <taxon>Daucus</taxon>
        <taxon>Daucus sect. Daucus</taxon>
    </lineage>
</organism>
<proteinExistence type="predicted"/>
<gene>
    <name evidence="1" type="ORF">DCAR_0313630</name>
</gene>
<reference evidence="1" key="1">
    <citation type="journal article" date="2016" name="Nat. Genet.">
        <title>A high-quality carrot genome assembly provides new insights into carotenoid accumulation and asterid genome evolution.</title>
        <authorList>
            <person name="Iorizzo M."/>
            <person name="Ellison S."/>
            <person name="Senalik D."/>
            <person name="Zeng P."/>
            <person name="Satapoomin P."/>
            <person name="Huang J."/>
            <person name="Bowman M."/>
            <person name="Iovene M."/>
            <person name="Sanseverino W."/>
            <person name="Cavagnaro P."/>
            <person name="Yildiz M."/>
            <person name="Macko-Podgorni A."/>
            <person name="Moranska E."/>
            <person name="Grzebelus E."/>
            <person name="Grzebelus D."/>
            <person name="Ashrafi H."/>
            <person name="Zheng Z."/>
            <person name="Cheng S."/>
            <person name="Spooner D."/>
            <person name="Van Deynze A."/>
            <person name="Simon P."/>
        </authorList>
    </citation>
    <scope>NUCLEOTIDE SEQUENCE</scope>
    <source>
        <tissue evidence="1">Leaf</tissue>
    </source>
</reference>
<dbReference type="Proteomes" id="UP000077755">
    <property type="component" value="Chromosome 3"/>
</dbReference>
<sequence>MASSLACRCVNSFPQFRNRLFTTTSLPKPKRRRFPQNIACSSIAATETFTSDAVVVSGDGKNGRKEIISITPRLCKRCLCRAVFSREREE</sequence>
<dbReference type="EMBL" id="CP093345">
    <property type="protein sequence ID" value="WOG94337.1"/>
    <property type="molecule type" value="Genomic_DNA"/>
</dbReference>
<name>A0A169WEJ2_DAUCS</name>
<evidence type="ECO:0000313" key="2">
    <source>
        <dbReference type="Proteomes" id="UP000077755"/>
    </source>
</evidence>
<keyword evidence="2" id="KW-1185">Reference proteome</keyword>
<dbReference type="AlphaFoldDB" id="A0A169WEJ2"/>